<accession>A0A1E3L0A3</accession>
<evidence type="ECO:0000313" key="2">
    <source>
        <dbReference type="Proteomes" id="UP000094578"/>
    </source>
</evidence>
<protein>
    <submittedName>
        <fullName evidence="1">Uncharacterized protein</fullName>
    </submittedName>
</protein>
<dbReference type="AlphaFoldDB" id="A0A1E3L0A3"/>
<proteinExistence type="predicted"/>
<evidence type="ECO:0000313" key="1">
    <source>
        <dbReference type="EMBL" id="ODP27031.1"/>
    </source>
</evidence>
<dbReference type="RefSeq" id="WP_069329095.1">
    <property type="nucleotide sequence ID" value="NZ_MDER01000070.1"/>
</dbReference>
<gene>
    <name evidence="1" type="ORF">PTI45_03760</name>
</gene>
<sequence>MDNFEVVFDIHISYIDQLLQQELDLTSADIKSSHFYDQAKAKDIEWYDINSFSTFLLRAGTGTILFKAIELGTELKEVLTVISSDGEYITMEFNFRDTQLMYEGVLDSKKCLHMLTYFQKWIEPYHINAITFGHEPATDKDMCLIEITEHTVLSQSIMDQWRMNRQHIKQNNNLL</sequence>
<dbReference type="EMBL" id="MDER01000070">
    <property type="protein sequence ID" value="ODP27031.1"/>
    <property type="molecule type" value="Genomic_DNA"/>
</dbReference>
<keyword evidence="2" id="KW-1185">Reference proteome</keyword>
<dbReference type="Proteomes" id="UP000094578">
    <property type="component" value="Unassembled WGS sequence"/>
</dbReference>
<dbReference type="STRING" id="1886670.PTI45_03760"/>
<comment type="caution">
    <text evidence="1">The sequence shown here is derived from an EMBL/GenBank/DDBJ whole genome shotgun (WGS) entry which is preliminary data.</text>
</comment>
<reference evidence="1 2" key="1">
    <citation type="submission" date="2016-08" db="EMBL/GenBank/DDBJ databases">
        <title>Genome sequencing of Paenibacillus sp. TI45-13ar, isolated from Korean traditional nuruk.</title>
        <authorList>
            <person name="Kim S.-J."/>
        </authorList>
    </citation>
    <scope>NUCLEOTIDE SEQUENCE [LARGE SCALE GENOMIC DNA]</scope>
    <source>
        <strain evidence="1 2">TI45-13ar</strain>
    </source>
</reference>
<name>A0A1E3L0A3_9BACL</name>
<organism evidence="1 2">
    <name type="scientific">Paenibacillus nuruki</name>
    <dbReference type="NCBI Taxonomy" id="1886670"/>
    <lineage>
        <taxon>Bacteria</taxon>
        <taxon>Bacillati</taxon>
        <taxon>Bacillota</taxon>
        <taxon>Bacilli</taxon>
        <taxon>Bacillales</taxon>
        <taxon>Paenibacillaceae</taxon>
        <taxon>Paenibacillus</taxon>
    </lineage>
</organism>